<dbReference type="InterPro" id="IPR004459">
    <property type="entry name" value="CobQ_synth"/>
</dbReference>
<dbReference type="InterPro" id="IPR011698">
    <property type="entry name" value="GATase_3"/>
</dbReference>
<dbReference type="InterPro" id="IPR033949">
    <property type="entry name" value="CobQ_GATase1"/>
</dbReference>
<comment type="similarity">
    <text evidence="2 7">Belongs to the CobB/CobQ family. CobQ subfamily.</text>
</comment>
<dbReference type="GO" id="GO:0003824">
    <property type="term" value="F:catalytic activity"/>
    <property type="evidence" value="ECO:0007669"/>
    <property type="project" value="InterPro"/>
</dbReference>
<dbReference type="Gene3D" id="3.40.50.880">
    <property type="match status" value="1"/>
</dbReference>
<dbReference type="UniPathway" id="UPA00148"/>
<evidence type="ECO:0000313" key="11">
    <source>
        <dbReference type="Proteomes" id="UP000470772"/>
    </source>
</evidence>
<comment type="caution">
    <text evidence="10">The sequence shown here is derived from an EMBL/GenBank/DDBJ whole genome shotgun (WGS) entry which is preliminary data.</text>
</comment>
<dbReference type="RefSeq" id="WP_338116971.1">
    <property type="nucleotide sequence ID" value="NZ_WGGD01000005.1"/>
</dbReference>
<sequence length="460" mass="50344">MALLIASTMSDSGKSLVTAGLSRIMTAKPMKVQNMSLNSYSTSDGGEISFIQAYQAIGAGLNPSRENNPILLKPTGKGIEVVFMGDPLGIFNADIYYSMIGSLWDKIKGIVSRDHVIEGAGGMGEPNFLDKDITVHKVASELKVNIILVLDIDRGGAFASAYGTYMMSPPSVRERMVGFIINKFRGDPKYLDPAISWLKGRTGMVHLGTIPYEEGLNMMPEDSMNVFPLGEGDLEVGVIAYPYMSNFNELFALVKSNSSVKFVRDLGSLKRSDVVILPGSRNTIESLSWLRSKGFEDVIKRKSVIGICGGFQMMGSTLIDKIGIESGTPGTYNGMGIFDFDVIYGERKVISQSFSSFKGGLRGYEIRRGEISYRQDPLYVIERRNGKDVEVYDGAMNGDKIGTSVHGFMFSPGGKSLLKEVGIKINSSSLEEEISSQVSLIEKMLRSSVDLDKIEEIYKS</sequence>
<name>A0A6A9QIS1_SULME</name>
<evidence type="ECO:0000256" key="3">
    <source>
        <dbReference type="ARBA" id="ARBA00014921"/>
    </source>
</evidence>
<dbReference type="SUPFAM" id="SSF52540">
    <property type="entry name" value="P-loop containing nucleoside triphosphate hydrolases"/>
    <property type="match status" value="1"/>
</dbReference>
<dbReference type="AlphaFoldDB" id="A0A6A9QIS1"/>
<evidence type="ECO:0000259" key="9">
    <source>
        <dbReference type="Pfam" id="PF07685"/>
    </source>
</evidence>
<comment type="function">
    <text evidence="6 7">Catalyzes amidations at positions B, D, E, and G on adenosylcobyrinic A,C-diamide. NH(2) groups are provided by glutamine, and one molecule of ATP is hydrogenolyzed for each amidation.</text>
</comment>
<feature type="active site" description="Nucleophile" evidence="7">
    <location>
        <position position="308"/>
    </location>
</feature>
<organism evidence="10 11">
    <name type="scientific">Sulfuracidifex metallicus DSM 6482 = JCM 9184</name>
    <dbReference type="NCBI Taxonomy" id="523847"/>
    <lineage>
        <taxon>Archaea</taxon>
        <taxon>Thermoproteota</taxon>
        <taxon>Thermoprotei</taxon>
        <taxon>Sulfolobales</taxon>
        <taxon>Sulfolobaceae</taxon>
        <taxon>Sulfuracidifex</taxon>
    </lineage>
</organism>
<dbReference type="SUPFAM" id="SSF52317">
    <property type="entry name" value="Class I glutamine amidotransferase-like"/>
    <property type="match status" value="1"/>
</dbReference>
<keyword evidence="4 7" id="KW-0169">Cobalamin biosynthesis</keyword>
<dbReference type="Pfam" id="PF01656">
    <property type="entry name" value="CbiA"/>
    <property type="match status" value="1"/>
</dbReference>
<dbReference type="PANTHER" id="PTHR21343:SF1">
    <property type="entry name" value="COBYRIC ACID SYNTHASE"/>
    <property type="match status" value="1"/>
</dbReference>
<protein>
    <recommendedName>
        <fullName evidence="3 7">Probable cobyric acid synthase</fullName>
    </recommendedName>
</protein>
<dbReference type="Pfam" id="PF07685">
    <property type="entry name" value="GATase_3"/>
    <property type="match status" value="1"/>
</dbReference>
<feature type="domain" description="CobB/CobQ-like glutamine amidotransferase" evidence="9">
    <location>
        <begin position="235"/>
        <end position="411"/>
    </location>
</feature>
<keyword evidence="5 7" id="KW-0315">Glutamine amidotransferase</keyword>
<evidence type="ECO:0000259" key="8">
    <source>
        <dbReference type="Pfam" id="PF01656"/>
    </source>
</evidence>
<feature type="active site" evidence="7">
    <location>
        <position position="406"/>
    </location>
</feature>
<evidence type="ECO:0000256" key="4">
    <source>
        <dbReference type="ARBA" id="ARBA00022573"/>
    </source>
</evidence>
<dbReference type="PROSITE" id="PS51274">
    <property type="entry name" value="GATASE_COBBQ"/>
    <property type="match status" value="1"/>
</dbReference>
<proteinExistence type="inferred from homology"/>
<dbReference type="PANTHER" id="PTHR21343">
    <property type="entry name" value="DETHIOBIOTIN SYNTHETASE"/>
    <property type="match status" value="1"/>
</dbReference>
<dbReference type="InterPro" id="IPR029062">
    <property type="entry name" value="Class_I_gatase-like"/>
</dbReference>
<evidence type="ECO:0000256" key="2">
    <source>
        <dbReference type="ARBA" id="ARBA00006205"/>
    </source>
</evidence>
<accession>A0A6A9QIS1</accession>
<dbReference type="GO" id="GO:0009236">
    <property type="term" value="P:cobalamin biosynthetic process"/>
    <property type="evidence" value="ECO:0007669"/>
    <property type="project" value="UniProtKB-UniRule"/>
</dbReference>
<keyword evidence="11" id="KW-1185">Reference proteome</keyword>
<reference evidence="10 11" key="1">
    <citation type="submission" date="2019-10" db="EMBL/GenBank/DDBJ databases">
        <title>Sequencing and Assembly of Multiple Reported Metal-Biooxidizing Members of the Extremely Thermoacidophilic Archaeal Family Sulfolobaceae.</title>
        <authorList>
            <person name="Counts J.A."/>
            <person name="Kelly R.M."/>
        </authorList>
    </citation>
    <scope>NUCLEOTIDE SEQUENCE [LARGE SCALE GENOMIC DNA]</scope>
    <source>
        <strain evidence="10 11">DSM 6482</strain>
    </source>
</reference>
<evidence type="ECO:0000256" key="1">
    <source>
        <dbReference type="ARBA" id="ARBA00004953"/>
    </source>
</evidence>
<comment type="pathway">
    <text evidence="1 7">Cofactor biosynthesis; adenosylcobalamin biosynthesis.</text>
</comment>
<dbReference type="InterPro" id="IPR027417">
    <property type="entry name" value="P-loop_NTPase"/>
</dbReference>
<dbReference type="NCBIfam" id="NF001989">
    <property type="entry name" value="PRK00784.1"/>
    <property type="match status" value="1"/>
</dbReference>
<dbReference type="HAMAP" id="MF_00028">
    <property type="entry name" value="CobQ"/>
    <property type="match status" value="1"/>
</dbReference>
<dbReference type="Proteomes" id="UP000470772">
    <property type="component" value="Unassembled WGS sequence"/>
</dbReference>
<dbReference type="Gene3D" id="3.40.50.300">
    <property type="entry name" value="P-loop containing nucleotide triphosphate hydrolases"/>
    <property type="match status" value="1"/>
</dbReference>
<dbReference type="EMBL" id="WGGD01000005">
    <property type="protein sequence ID" value="MUN28876.1"/>
    <property type="molecule type" value="Genomic_DNA"/>
</dbReference>
<evidence type="ECO:0000256" key="6">
    <source>
        <dbReference type="ARBA" id="ARBA00025166"/>
    </source>
</evidence>
<dbReference type="InterPro" id="IPR002586">
    <property type="entry name" value="CobQ/CobB/MinD/ParA_Nub-bd_dom"/>
</dbReference>
<evidence type="ECO:0000313" key="10">
    <source>
        <dbReference type="EMBL" id="MUN28876.1"/>
    </source>
</evidence>
<feature type="domain" description="CobQ/CobB/MinD/ParA nucleotide binding" evidence="8">
    <location>
        <begin position="4"/>
        <end position="224"/>
    </location>
</feature>
<evidence type="ECO:0000256" key="7">
    <source>
        <dbReference type="HAMAP-Rule" id="MF_00028"/>
    </source>
</evidence>
<gene>
    <name evidence="7" type="primary">cobQ</name>
    <name evidence="10" type="ORF">GC250_05350</name>
</gene>
<evidence type="ECO:0000256" key="5">
    <source>
        <dbReference type="ARBA" id="ARBA00022962"/>
    </source>
</evidence>
<dbReference type="GO" id="GO:0015420">
    <property type="term" value="F:ABC-type vitamin B12 transporter activity"/>
    <property type="evidence" value="ECO:0007669"/>
    <property type="project" value="UniProtKB-UniRule"/>
</dbReference>
<dbReference type="CDD" id="cd01750">
    <property type="entry name" value="GATase1_CobQ"/>
    <property type="match status" value="1"/>
</dbReference>